<dbReference type="PANTHER" id="PTHR12062">
    <property type="entry name" value="N-ACETYLGLUCOSAMINYLTRANSFERASE VI"/>
    <property type="match status" value="1"/>
</dbReference>
<name>A0A914B059_PATMI</name>
<accession>A0A914B059</accession>
<dbReference type="AlphaFoldDB" id="A0A914B059"/>
<protein>
    <recommendedName>
        <fullName evidence="3">MGAT4 conserved region domain-containing protein</fullName>
    </recommendedName>
</protein>
<dbReference type="RefSeq" id="XP_038068896.1">
    <property type="nucleotide sequence ID" value="XM_038212968.1"/>
</dbReference>
<proteinExistence type="predicted"/>
<dbReference type="RefSeq" id="XP_038068895.1">
    <property type="nucleotide sequence ID" value="XM_038212967.1"/>
</dbReference>
<dbReference type="EnsemblMetazoa" id="XM_038212968.1">
    <property type="protein sequence ID" value="XP_038068896.1"/>
    <property type="gene ID" value="LOC119738203"/>
</dbReference>
<feature type="region of interest" description="Disordered" evidence="1">
    <location>
        <begin position="50"/>
        <end position="81"/>
    </location>
</feature>
<evidence type="ECO:0000259" key="3">
    <source>
        <dbReference type="Pfam" id="PF04666"/>
    </source>
</evidence>
<evidence type="ECO:0000313" key="5">
    <source>
        <dbReference type="Proteomes" id="UP000887568"/>
    </source>
</evidence>
<dbReference type="Proteomes" id="UP000887568">
    <property type="component" value="Unplaced"/>
</dbReference>
<sequence>MRRQCRWTCIPVVVAVVILCLTPAYLLLVKGTNYWGSGILHVKEEAPKKDIGTTRSVPPTGIRQEKTRINSTQQVSSEQSKSLDASPIAVCCMDLMNLDKDRALVMGHRRKSKGFLTIGIPFTPRSGGKSDLRKTLESLIQNTPSELLKSQVTIVIFTSALDVGFRQSAHAIVSSFPDHVQGSVLQLIEAPRSFYPNLSALGNSFLSGRVKMNLDNAFLLAYARDSSEFYLQLSYDLRAPPNYLQTIRNFIRQQGANYWVTLEFYPVGFAGKLFRGGGRDIQQLIHLLTEYSKEQSLGNLFVQFKNLNVQQRDILWRPPLFSQL</sequence>
<dbReference type="OrthoDB" id="2016523at2759"/>
<dbReference type="InterPro" id="IPR006759">
    <property type="entry name" value="Glyco_transf_54"/>
</dbReference>
<evidence type="ECO:0000313" key="4">
    <source>
        <dbReference type="EnsemblMetazoa" id="XP_038068896.1"/>
    </source>
</evidence>
<dbReference type="GO" id="GO:0006487">
    <property type="term" value="P:protein N-linked glycosylation"/>
    <property type="evidence" value="ECO:0007669"/>
    <property type="project" value="TreeGrafter"/>
</dbReference>
<dbReference type="EnsemblMetazoa" id="XM_038212967.1">
    <property type="protein sequence ID" value="XP_038068895.1"/>
    <property type="gene ID" value="LOC119738203"/>
</dbReference>
<dbReference type="GeneID" id="119738203"/>
<dbReference type="EnsemblMetazoa" id="XM_038212966.1">
    <property type="protein sequence ID" value="XP_038068894.1"/>
    <property type="gene ID" value="LOC119738203"/>
</dbReference>
<dbReference type="RefSeq" id="XP_038068894.1">
    <property type="nucleotide sequence ID" value="XM_038212966.1"/>
</dbReference>
<keyword evidence="2" id="KW-0812">Transmembrane</keyword>
<keyword evidence="2" id="KW-0472">Membrane</keyword>
<keyword evidence="2" id="KW-1133">Transmembrane helix</keyword>
<feature type="transmembrane region" description="Helical" evidence="2">
    <location>
        <begin position="7"/>
        <end position="28"/>
    </location>
</feature>
<evidence type="ECO:0000256" key="1">
    <source>
        <dbReference type="SAM" id="MobiDB-lite"/>
    </source>
</evidence>
<dbReference type="InterPro" id="IPR057279">
    <property type="entry name" value="MGAT4"/>
</dbReference>
<keyword evidence="5" id="KW-1185">Reference proteome</keyword>
<reference evidence="4" key="1">
    <citation type="submission" date="2022-11" db="UniProtKB">
        <authorList>
            <consortium name="EnsemblMetazoa"/>
        </authorList>
    </citation>
    <scope>IDENTIFICATION</scope>
</reference>
<feature type="domain" description="MGAT4 conserved region" evidence="3">
    <location>
        <begin position="102"/>
        <end position="309"/>
    </location>
</feature>
<dbReference type="Pfam" id="PF04666">
    <property type="entry name" value="MGAT4_cons"/>
    <property type="match status" value="1"/>
</dbReference>
<dbReference type="PANTHER" id="PTHR12062:SF33">
    <property type="entry name" value="ALPHA-1,6-MANNOSYL-GLYCOPROTEIN 4-BETA-N-ACETYLGLUCOSAMINYLTRANSFERASE-LIKE"/>
    <property type="match status" value="1"/>
</dbReference>
<feature type="compositionally biased region" description="Polar residues" evidence="1">
    <location>
        <begin position="69"/>
        <end position="81"/>
    </location>
</feature>
<organism evidence="4 5">
    <name type="scientific">Patiria miniata</name>
    <name type="common">Bat star</name>
    <name type="synonym">Asterina miniata</name>
    <dbReference type="NCBI Taxonomy" id="46514"/>
    <lineage>
        <taxon>Eukaryota</taxon>
        <taxon>Metazoa</taxon>
        <taxon>Echinodermata</taxon>
        <taxon>Eleutherozoa</taxon>
        <taxon>Asterozoa</taxon>
        <taxon>Asteroidea</taxon>
        <taxon>Valvatacea</taxon>
        <taxon>Valvatida</taxon>
        <taxon>Asterinidae</taxon>
        <taxon>Patiria</taxon>
    </lineage>
</organism>
<evidence type="ECO:0000256" key="2">
    <source>
        <dbReference type="SAM" id="Phobius"/>
    </source>
</evidence>
<dbReference type="GO" id="GO:0008375">
    <property type="term" value="F:acetylglucosaminyltransferase activity"/>
    <property type="evidence" value="ECO:0007669"/>
    <property type="project" value="TreeGrafter"/>
</dbReference>